<evidence type="ECO:0000313" key="4">
    <source>
        <dbReference type="Proteomes" id="UP000198817"/>
    </source>
</evidence>
<reference evidence="3 4" key="1">
    <citation type="submission" date="2016-10" db="EMBL/GenBank/DDBJ databases">
        <authorList>
            <person name="de Groot N.N."/>
        </authorList>
    </citation>
    <scope>NUCLEOTIDE SEQUENCE [LARGE SCALE GENOMIC DNA]</scope>
    <source>
        <strain evidence="3 4">KHGC13</strain>
    </source>
</reference>
<proteinExistence type="predicted"/>
<protein>
    <submittedName>
        <fullName evidence="3">Uncharacterized protein</fullName>
    </submittedName>
</protein>
<feature type="transmembrane region" description="Helical" evidence="2">
    <location>
        <begin position="56"/>
        <end position="77"/>
    </location>
</feature>
<accession>A0A1I7EYA6</accession>
<sequence length="116" mass="13134">MKKDQSRKRTTLETVLYIAAAITALYALFAFFRNWITLKAAYEQQGQSRAENWQQVMMALVNGSGTYILFSLVLYSISSAMAYCRELILGKEERPAVSSPSEAKPEAEEKEETPEQ</sequence>
<dbReference type="EMBL" id="FPBT01000001">
    <property type="protein sequence ID" value="SFU28922.1"/>
    <property type="molecule type" value="Genomic_DNA"/>
</dbReference>
<evidence type="ECO:0000313" key="3">
    <source>
        <dbReference type="EMBL" id="SFU28922.1"/>
    </source>
</evidence>
<gene>
    <name evidence="3" type="ORF">SAMN05216508_101105</name>
</gene>
<evidence type="ECO:0000256" key="1">
    <source>
        <dbReference type="SAM" id="MobiDB-lite"/>
    </source>
</evidence>
<keyword evidence="4" id="KW-1185">Reference proteome</keyword>
<keyword evidence="2" id="KW-0812">Transmembrane</keyword>
<feature type="region of interest" description="Disordered" evidence="1">
    <location>
        <begin position="93"/>
        <end position="116"/>
    </location>
</feature>
<dbReference type="RefSeq" id="WP_090469198.1">
    <property type="nucleotide sequence ID" value="NZ_FOWF01000002.1"/>
</dbReference>
<name>A0A1I7EYA6_9FIRM</name>
<organism evidence="3 4">
    <name type="scientific">Eubacterium pyruvativorans</name>
    <dbReference type="NCBI Taxonomy" id="155865"/>
    <lineage>
        <taxon>Bacteria</taxon>
        <taxon>Bacillati</taxon>
        <taxon>Bacillota</taxon>
        <taxon>Clostridia</taxon>
        <taxon>Eubacteriales</taxon>
        <taxon>Eubacteriaceae</taxon>
        <taxon>Eubacterium</taxon>
    </lineage>
</organism>
<evidence type="ECO:0000256" key="2">
    <source>
        <dbReference type="SAM" id="Phobius"/>
    </source>
</evidence>
<dbReference type="AlphaFoldDB" id="A0A1I7EYA6"/>
<keyword evidence="2" id="KW-1133">Transmembrane helix</keyword>
<dbReference type="Proteomes" id="UP000198817">
    <property type="component" value="Unassembled WGS sequence"/>
</dbReference>
<dbReference type="STRING" id="155865.SAMN05216515_102106"/>
<keyword evidence="2" id="KW-0472">Membrane</keyword>
<feature type="transmembrane region" description="Helical" evidence="2">
    <location>
        <begin position="12"/>
        <end position="36"/>
    </location>
</feature>